<sequence length="1934" mass="215728">MFLGNAQNTTVPIDVGVVLDMDTWNGKMGWSCINMALSDFYASHPYYRTRLRLNIRDSKRDVVGAAAAGSLSLTLCVCVCVLVIILDSVQYLSSIPNRKWKSTSHHRATKLDAGQICYRSREESSSAIISFSATSPSLTSLRSKYFFQVAQNDSSQVKAISAIIKAFGWREVVPIYVDNTYGKGIVPYLIDALQEIDACVPYRSVIPPSATDDQIGQELYKLMTMQTRIFIVHMSRKLSSRLFIKAKEIGMMREGYVWIITNGIANSFSSIEASVMESMQGVLGIKTYVPKTRELENFTIQWKRKFLQDNPNITNAELSVVGLWAYDGAFALARAVEEVGFTNIGKKTNASSNLIDLETIRVSQNGPKLREALLGVRFTGLAGEFSLVNGQLQSSTFEIINVNGNGQRKIAFWTPNNGLVRKLNSANTGTYSTSKNNLGLIIWPGDSSSVPKGWEIPTNGKKLRIGVPNHGFREFVKVTLDPNTNTTKVTGYCIDVFNAVMETLPYTVSYEFIPFAKPDGGSAGSYNDLVYQVFLGNFDAVVGDTTIIANRSNFVDFTLPYTESGVSMVVPIKDSRPKNAWVFLKPLSWDLWMTSGFFFVFIGFVVWVLEHRINDDFRGPPSHQIGTSLWYSFSTMVFAHRELVLSNSARFVVIVWIFVVLILTQSYTASLTSLLTVQQLQPTVTDVHQLIKNQEYVGHQEGSFVLGILKEMNFDTNKLRQYNSIDQCNELLSNGSANGGIAAVFDEIPYMKLFLGQYCSKYTMVASIYKTDGFGFVFPRGSPLVADVSRAILNVTEGEKMKAIEKAWLGIKTNCLNSNTQISSNSLSLSSFWGLFIIAGVVSLLAIIVSMGMFLYKQRQEILRRFSENISLRRRIWHTLNIFNERDFSYHNFIRRDLEHKSGINSIRGIGASEPSPNTNFPPTPSIHSRLVLGDSRTPSREYADSSPKVQLSQPPGQVFSFSLFFFIIIVSERMFLGNAQNTTVPVDVGVVLDMDTWNGKMGWSCINMALSDFYASHPYYKTRLRLNTRDSKSDVVGAAAAALHLIKNAEVQAIIGPQNSMQANFVIDLGGKAQVPIISFSATSSSLTSLRSPYFFQVTQNDSSQVKVISAVIQAFGWREVVPIYVDNSYGEGIIPYLVDTLQEIDAHIPYRSVIPPSATDDQIGQELYKLMTMQTRVFIVHMSHNLSSQLFIKAKEIGMMREGYVWIITNGIANSFTSIEPSILDSMQGVLGIKTYVPKTKVLEDFTIRWKRKFRQDNPNFIDAELDVVSLWAYDAVSALARAVEKAGTTNLGFEKTFASSNLTDLETIRVSQNGPKLREALLGVRFTGLTGELNLVNGQLQSSTFEIINVNGNGKKGIAFWTPKKGLTRKLNSANRSTYSTSKNNLGPIIWPGDLSSPPKGWDIPTNKKKLRIGVPMKDGFSEFVKVMHDPSTNTTQVTGYCIDIFNAVMEILPYTISYEFIPFARPDGKSNGTYNDLVYEVFLGNFDAVVGDTTIIANRSKFVDFTLPYTESGVSMVVPVKDSRTKNAWVFLKPLTWDLWMTSGCFFVFIGFVVWVLEHRINNDFRGPPSHQIGTSLWYAFSTMVFAHRETVLSNCARFVVIVWVFVVLILTQSYTASLTSLLTVQQLQPTVTNVNQLIKNGEYVGYQRGSFFFGILKEMKFKTSKLKEYNSTEECDELLSKGSANGGIAAAFDEIPYMKLFLGEYCSKYTMVASIYKTDGFGFVFPIGSPLVGDVSRAILNVTEGEKMKEIEKAWLGIESSCPDSSTQFSSNSLSLASFWGLFLIAGVSSLSALIISVCMFLYKERLQILIDFDSEGSLRRRIRHALRIFDRKDLTSHTFRRRALEDKNGIDVGTCEPSPNNNYPPPPSSHSTKEESHFAFMGDPATPSREYADLSPNGQVSQVAAIIEIIVHSNQDGPRIPEVDHESS</sequence>
<evidence type="ECO:0000256" key="8">
    <source>
        <dbReference type="ARBA" id="ARBA00023065"/>
    </source>
</evidence>
<keyword evidence="5 16" id="KW-0812">Transmembrane</keyword>
<dbReference type="Pfam" id="PF10613">
    <property type="entry name" value="Lig_chan-Glu_bd"/>
    <property type="match status" value="2"/>
</dbReference>
<comment type="subcellular location">
    <subcellularLocation>
        <location evidence="1">Membrane</location>
        <topology evidence="1">Multi-pass membrane protein</topology>
    </subcellularLocation>
</comment>
<feature type="transmembrane region" description="Helical" evidence="16">
    <location>
        <begin position="1784"/>
        <end position="1808"/>
    </location>
</feature>
<dbReference type="Gene3D" id="3.40.50.2300">
    <property type="match status" value="5"/>
</dbReference>
<keyword evidence="8" id="KW-0406">Ion transport</keyword>
<keyword evidence="13" id="KW-0407">Ion channel</keyword>
<evidence type="ECO:0000256" key="15">
    <source>
        <dbReference type="SAM" id="MobiDB-lite"/>
    </source>
</evidence>
<dbReference type="Proteomes" id="UP000327013">
    <property type="component" value="Chromosome 7"/>
</dbReference>
<feature type="transmembrane region" description="Helical" evidence="16">
    <location>
        <begin position="1543"/>
        <end position="1561"/>
    </location>
</feature>
<protein>
    <recommendedName>
        <fullName evidence="17">Ionotropic glutamate receptor C-terminal domain-containing protein</fullName>
    </recommendedName>
</protein>
<dbReference type="FunFam" id="3.40.50.2300:FF:000758">
    <property type="entry name" value="Glutamate receptor"/>
    <property type="match status" value="2"/>
</dbReference>
<evidence type="ECO:0000256" key="2">
    <source>
        <dbReference type="ARBA" id="ARBA00008685"/>
    </source>
</evidence>
<dbReference type="CDD" id="cd13686">
    <property type="entry name" value="GluR_Plant"/>
    <property type="match status" value="2"/>
</dbReference>
<evidence type="ECO:0000256" key="7">
    <source>
        <dbReference type="ARBA" id="ARBA00022989"/>
    </source>
</evidence>
<dbReference type="Gene3D" id="1.10.287.70">
    <property type="match status" value="2"/>
</dbReference>
<organism evidence="18 19">
    <name type="scientific">Carpinus fangiana</name>
    <dbReference type="NCBI Taxonomy" id="176857"/>
    <lineage>
        <taxon>Eukaryota</taxon>
        <taxon>Viridiplantae</taxon>
        <taxon>Streptophyta</taxon>
        <taxon>Embryophyta</taxon>
        <taxon>Tracheophyta</taxon>
        <taxon>Spermatophyta</taxon>
        <taxon>Magnoliopsida</taxon>
        <taxon>eudicotyledons</taxon>
        <taxon>Gunneridae</taxon>
        <taxon>Pentapetalae</taxon>
        <taxon>rosids</taxon>
        <taxon>fabids</taxon>
        <taxon>Fagales</taxon>
        <taxon>Betulaceae</taxon>
        <taxon>Carpinus</taxon>
    </lineage>
</organism>
<keyword evidence="11" id="KW-0325">Glycoprotein</keyword>
<evidence type="ECO:0000256" key="3">
    <source>
        <dbReference type="ARBA" id="ARBA00011095"/>
    </source>
</evidence>
<dbReference type="FunFam" id="1.10.287.70:FF:000037">
    <property type="entry name" value="Glutamate receptor"/>
    <property type="match status" value="2"/>
</dbReference>
<feature type="transmembrane region" description="Helical" evidence="16">
    <location>
        <begin position="62"/>
        <end position="86"/>
    </location>
</feature>
<dbReference type="Gene3D" id="3.40.190.10">
    <property type="entry name" value="Periplasmic binding protein-like II"/>
    <property type="match status" value="4"/>
</dbReference>
<dbReference type="SMART" id="SM00079">
    <property type="entry name" value="PBPe"/>
    <property type="match status" value="2"/>
</dbReference>
<dbReference type="CDD" id="cd19990">
    <property type="entry name" value="PBP1_GABAb_receptor_plant"/>
    <property type="match status" value="2"/>
</dbReference>
<evidence type="ECO:0000256" key="4">
    <source>
        <dbReference type="ARBA" id="ARBA00022448"/>
    </source>
</evidence>
<dbReference type="FunFam" id="3.40.190.10:FF:000195">
    <property type="entry name" value="Glutamate receptor 2.7"/>
    <property type="match status" value="2"/>
</dbReference>
<evidence type="ECO:0000256" key="9">
    <source>
        <dbReference type="ARBA" id="ARBA00023136"/>
    </source>
</evidence>
<evidence type="ECO:0000256" key="16">
    <source>
        <dbReference type="SAM" id="Phobius"/>
    </source>
</evidence>
<keyword evidence="6" id="KW-0732">Signal</keyword>
<evidence type="ECO:0000256" key="5">
    <source>
        <dbReference type="ARBA" id="ARBA00022692"/>
    </source>
</evidence>
<gene>
    <name evidence="18" type="ORF">FH972_017849</name>
</gene>
<feature type="transmembrane region" description="Helical" evidence="16">
    <location>
        <begin position="1600"/>
        <end position="1619"/>
    </location>
</feature>
<evidence type="ECO:0000313" key="18">
    <source>
        <dbReference type="EMBL" id="KAE8099905.1"/>
    </source>
</evidence>
<comment type="function">
    <text evidence="14">Glutamate-gated receptor that probably acts as a non-selective cation channel. May be involved in light-signal transduction and calcium homeostasis via the regulation of calcium influx into cells.</text>
</comment>
<dbReference type="PANTHER" id="PTHR34836">
    <property type="entry name" value="OS06G0188250 PROTEIN"/>
    <property type="match status" value="1"/>
</dbReference>
<name>A0A5N6RM83_9ROSI</name>
<dbReference type="InterPro" id="IPR015683">
    <property type="entry name" value="Ionotropic_Glu_rcpt"/>
</dbReference>
<evidence type="ECO:0000256" key="6">
    <source>
        <dbReference type="ARBA" id="ARBA00022729"/>
    </source>
</evidence>
<feature type="transmembrane region" description="Helical" evidence="16">
    <location>
        <begin position="591"/>
        <end position="609"/>
    </location>
</feature>
<evidence type="ECO:0000313" key="19">
    <source>
        <dbReference type="Proteomes" id="UP000327013"/>
    </source>
</evidence>
<dbReference type="FunFam" id="3.40.50.2300:FF:000169">
    <property type="entry name" value="Glutamate receptor"/>
    <property type="match status" value="2"/>
</dbReference>
<keyword evidence="7 16" id="KW-1133">Transmembrane helix</keyword>
<dbReference type="EMBL" id="CM017327">
    <property type="protein sequence ID" value="KAE8099905.1"/>
    <property type="molecule type" value="Genomic_DNA"/>
</dbReference>
<evidence type="ECO:0000256" key="1">
    <source>
        <dbReference type="ARBA" id="ARBA00004141"/>
    </source>
</evidence>
<dbReference type="SUPFAM" id="SSF53850">
    <property type="entry name" value="Periplasmic binding protein-like II"/>
    <property type="match status" value="2"/>
</dbReference>
<dbReference type="InterPro" id="IPR044440">
    <property type="entry name" value="GABAb_receptor_plant_PBP1"/>
</dbReference>
<keyword evidence="4" id="KW-0813">Transport</keyword>
<dbReference type="PANTHER" id="PTHR34836:SF1">
    <property type="entry name" value="OS09G0428600 PROTEIN"/>
    <property type="match status" value="1"/>
</dbReference>
<feature type="region of interest" description="Disordered" evidence="15">
    <location>
        <begin position="1856"/>
        <end position="1888"/>
    </location>
</feature>
<keyword evidence="10" id="KW-0675">Receptor</keyword>
<comment type="subunit">
    <text evidence="3">May form heteromers.</text>
</comment>
<reference evidence="18 19" key="1">
    <citation type="submission" date="2019-06" db="EMBL/GenBank/DDBJ databases">
        <title>A chromosomal-level reference genome of Carpinus fangiana (Coryloideae, Betulaceae).</title>
        <authorList>
            <person name="Yang X."/>
            <person name="Wang Z."/>
            <person name="Zhang L."/>
            <person name="Hao G."/>
            <person name="Liu J."/>
            <person name="Yang Y."/>
        </authorList>
    </citation>
    <scope>NUCLEOTIDE SEQUENCE [LARGE SCALE GENOMIC DNA]</scope>
    <source>
        <strain evidence="18">Cfa_2016G</strain>
        <tissue evidence="18">Leaf</tissue>
    </source>
</reference>
<dbReference type="Pfam" id="PF00060">
    <property type="entry name" value="Lig_chan"/>
    <property type="match status" value="2"/>
</dbReference>
<dbReference type="FunFam" id="3.40.190.10:FF:000103">
    <property type="entry name" value="Glutamate receptor"/>
    <property type="match status" value="2"/>
</dbReference>
<feature type="transmembrane region" description="Helical" evidence="16">
    <location>
        <begin position="832"/>
        <end position="856"/>
    </location>
</feature>
<evidence type="ECO:0000256" key="13">
    <source>
        <dbReference type="ARBA" id="ARBA00023303"/>
    </source>
</evidence>
<accession>A0A5N6RM83</accession>
<dbReference type="InterPro" id="IPR028082">
    <property type="entry name" value="Peripla_BP_I"/>
</dbReference>
<evidence type="ECO:0000259" key="17">
    <source>
        <dbReference type="SMART" id="SM00079"/>
    </source>
</evidence>
<dbReference type="Pfam" id="PF01094">
    <property type="entry name" value="ANF_receptor"/>
    <property type="match status" value="2"/>
</dbReference>
<evidence type="ECO:0000256" key="10">
    <source>
        <dbReference type="ARBA" id="ARBA00023170"/>
    </source>
</evidence>
<dbReference type="InterPro" id="IPR019594">
    <property type="entry name" value="Glu/Gly-bd"/>
</dbReference>
<dbReference type="OrthoDB" id="5984008at2759"/>
<comment type="similarity">
    <text evidence="2">Belongs to the glutamate-gated ion channel (TC 1.A.10.1) family.</text>
</comment>
<keyword evidence="9 16" id="KW-0472">Membrane</keyword>
<evidence type="ECO:0000256" key="11">
    <source>
        <dbReference type="ARBA" id="ARBA00023180"/>
    </source>
</evidence>
<dbReference type="GO" id="GO:0015276">
    <property type="term" value="F:ligand-gated monoatomic ion channel activity"/>
    <property type="evidence" value="ECO:0007669"/>
    <property type="project" value="InterPro"/>
</dbReference>
<feature type="transmembrane region" description="Helical" evidence="16">
    <location>
        <begin position="959"/>
        <end position="977"/>
    </location>
</feature>
<keyword evidence="19" id="KW-1185">Reference proteome</keyword>
<feature type="domain" description="Ionotropic glutamate receptor C-terminal" evidence="17">
    <location>
        <begin position="1413"/>
        <end position="1763"/>
    </location>
</feature>
<dbReference type="InterPro" id="IPR001828">
    <property type="entry name" value="ANF_lig-bd_rcpt"/>
</dbReference>
<feature type="transmembrane region" description="Helical" evidence="16">
    <location>
        <begin position="651"/>
        <end position="675"/>
    </location>
</feature>
<keyword evidence="12" id="KW-1071">Ligand-gated ion channel</keyword>
<feature type="domain" description="Ionotropic glutamate receptor C-terminal" evidence="17">
    <location>
        <begin position="464"/>
        <end position="811"/>
    </location>
</feature>
<proteinExistence type="inferred from homology"/>
<dbReference type="InterPro" id="IPR001320">
    <property type="entry name" value="Iontro_rcpt_C"/>
</dbReference>
<evidence type="ECO:0000256" key="14">
    <source>
        <dbReference type="ARBA" id="ARBA00049638"/>
    </source>
</evidence>
<dbReference type="GO" id="GO:0016020">
    <property type="term" value="C:membrane"/>
    <property type="evidence" value="ECO:0007669"/>
    <property type="project" value="UniProtKB-SubCell"/>
</dbReference>
<dbReference type="SUPFAM" id="SSF53822">
    <property type="entry name" value="Periplasmic binding protein-like I"/>
    <property type="match status" value="2"/>
</dbReference>
<evidence type="ECO:0000256" key="12">
    <source>
        <dbReference type="ARBA" id="ARBA00023286"/>
    </source>
</evidence>